<dbReference type="Proteomes" id="UP000242146">
    <property type="component" value="Unassembled WGS sequence"/>
</dbReference>
<feature type="domain" description="NDT80" evidence="4">
    <location>
        <begin position="1"/>
        <end position="203"/>
    </location>
</feature>
<feature type="region of interest" description="Disordered" evidence="3">
    <location>
        <begin position="309"/>
        <end position="329"/>
    </location>
</feature>
<feature type="compositionally biased region" description="Pro residues" evidence="3">
    <location>
        <begin position="234"/>
        <end position="255"/>
    </location>
</feature>
<dbReference type="GO" id="GO:0045944">
    <property type="term" value="P:positive regulation of transcription by RNA polymerase II"/>
    <property type="evidence" value="ECO:0007669"/>
    <property type="project" value="TreeGrafter"/>
</dbReference>
<dbReference type="PANTHER" id="PTHR35144:SF2">
    <property type="entry name" value="MEIOSIS-SPECIFIC TRANSCRIPTION FACTOR NDT80"/>
    <property type="match status" value="1"/>
</dbReference>
<evidence type="ECO:0000256" key="2">
    <source>
        <dbReference type="PROSITE-ProRule" id="PRU00850"/>
    </source>
</evidence>
<evidence type="ECO:0000256" key="3">
    <source>
        <dbReference type="SAM" id="MobiDB-lite"/>
    </source>
</evidence>
<proteinExistence type="predicted"/>
<feature type="region of interest" description="Disordered" evidence="3">
    <location>
        <begin position="104"/>
        <end position="135"/>
    </location>
</feature>
<dbReference type="GO" id="GO:0003677">
    <property type="term" value="F:DNA binding"/>
    <property type="evidence" value="ECO:0007669"/>
    <property type="project" value="UniProtKB-KW"/>
</dbReference>
<evidence type="ECO:0000259" key="4">
    <source>
        <dbReference type="PROSITE" id="PS51517"/>
    </source>
</evidence>
<organism evidence="5 6">
    <name type="scientific">Hesseltinella vesiculosa</name>
    <dbReference type="NCBI Taxonomy" id="101127"/>
    <lineage>
        <taxon>Eukaryota</taxon>
        <taxon>Fungi</taxon>
        <taxon>Fungi incertae sedis</taxon>
        <taxon>Mucoromycota</taxon>
        <taxon>Mucoromycotina</taxon>
        <taxon>Mucoromycetes</taxon>
        <taxon>Mucorales</taxon>
        <taxon>Cunninghamellaceae</taxon>
        <taxon>Hesseltinella</taxon>
    </lineage>
</organism>
<evidence type="ECO:0000313" key="5">
    <source>
        <dbReference type="EMBL" id="ORX52838.1"/>
    </source>
</evidence>
<feature type="region of interest" description="Disordered" evidence="3">
    <location>
        <begin position="343"/>
        <end position="366"/>
    </location>
</feature>
<keyword evidence="6" id="KW-1185">Reference proteome</keyword>
<accession>A0A1X2GFZ0</accession>
<dbReference type="PRINTS" id="PR01217">
    <property type="entry name" value="PRICHEXTENSN"/>
</dbReference>
<dbReference type="Gene3D" id="2.60.40.1390">
    <property type="entry name" value="NDT80 DNA-binding domain"/>
    <property type="match status" value="1"/>
</dbReference>
<keyword evidence="1 2" id="KW-0238">DNA-binding</keyword>
<dbReference type="InterPro" id="IPR024061">
    <property type="entry name" value="NDT80_DNA-bd_dom"/>
</dbReference>
<dbReference type="SUPFAM" id="SSF49417">
    <property type="entry name" value="p53-like transcription factors"/>
    <property type="match status" value="1"/>
</dbReference>
<protein>
    <submittedName>
        <fullName evidence="5">p53-like transcription factor</fullName>
    </submittedName>
</protein>
<feature type="compositionally biased region" description="Polar residues" evidence="3">
    <location>
        <begin position="349"/>
        <end position="366"/>
    </location>
</feature>
<dbReference type="AlphaFoldDB" id="A0A1X2GFZ0"/>
<feature type="DNA-binding region" description="NDT80" evidence="2">
    <location>
        <begin position="1"/>
        <end position="203"/>
    </location>
</feature>
<dbReference type="OrthoDB" id="2288358at2759"/>
<sequence>MSNSCQLEIKCKMDRGFFLCQEQWTCYRRNYFQLTTAFNINSEKHWDGQGLPSYFIQTPDQPMPIRQFLVRLQAHASDAGSPGLIQMTPKRDKGPQSAPGVIPIQPGGMPYQHHPPSSSPIPSTSTASPPPPAFPHQLVTFERLQFKAATANNGKKRATQQYFYLTVQLLADTMDQSQHLIASSKSSPLVVRGRSPGHYTPSPSSSSPPIHPCPKKPSPRKKKQRPAEHAISPPMHPPQMPSTPIPSISPRPPQQDPFALSMIHRTPVVPSNSMYGFPPHTRSFSANDSPHTQQPIISWHGMMWADRHRTESATYPSSSSSPIPPSSSPLDFDKSFVLYPSSPWDLRGATTNTSIDDSTLQPGPSS</sequence>
<dbReference type="GO" id="GO:0051321">
    <property type="term" value="P:meiotic cell cycle"/>
    <property type="evidence" value="ECO:0007669"/>
    <property type="project" value="TreeGrafter"/>
</dbReference>
<dbReference type="InterPro" id="IPR052605">
    <property type="entry name" value="Fungal_trans_regulator"/>
</dbReference>
<feature type="compositionally biased region" description="Low complexity" evidence="3">
    <location>
        <begin position="196"/>
        <end position="208"/>
    </location>
</feature>
<dbReference type="InterPro" id="IPR037141">
    <property type="entry name" value="NDT80_DNA-bd_dom_sf"/>
</dbReference>
<reference evidence="5 6" key="1">
    <citation type="submission" date="2016-07" db="EMBL/GenBank/DDBJ databases">
        <title>Pervasive Adenine N6-methylation of Active Genes in Fungi.</title>
        <authorList>
            <consortium name="DOE Joint Genome Institute"/>
            <person name="Mondo S.J."/>
            <person name="Dannebaum R.O."/>
            <person name="Kuo R.C."/>
            <person name="Labutti K."/>
            <person name="Haridas S."/>
            <person name="Kuo A."/>
            <person name="Salamov A."/>
            <person name="Ahrendt S.R."/>
            <person name="Lipzen A."/>
            <person name="Sullivan W."/>
            <person name="Andreopoulos W.B."/>
            <person name="Clum A."/>
            <person name="Lindquist E."/>
            <person name="Daum C."/>
            <person name="Ramamoorthy G.K."/>
            <person name="Gryganskyi A."/>
            <person name="Culley D."/>
            <person name="Magnuson J.K."/>
            <person name="James T.Y."/>
            <person name="O'Malley M.A."/>
            <person name="Stajich J.E."/>
            <person name="Spatafora J.W."/>
            <person name="Visel A."/>
            <person name="Grigoriev I.V."/>
        </authorList>
    </citation>
    <scope>NUCLEOTIDE SEQUENCE [LARGE SCALE GENOMIC DNA]</scope>
    <source>
        <strain evidence="5 6">NRRL 3301</strain>
    </source>
</reference>
<gene>
    <name evidence="5" type="ORF">DM01DRAFT_1057341</name>
</gene>
<dbReference type="EMBL" id="MCGT01000017">
    <property type="protein sequence ID" value="ORX52838.1"/>
    <property type="molecule type" value="Genomic_DNA"/>
</dbReference>
<feature type="region of interest" description="Disordered" evidence="3">
    <location>
        <begin position="185"/>
        <end position="258"/>
    </location>
</feature>
<evidence type="ECO:0000313" key="6">
    <source>
        <dbReference type="Proteomes" id="UP000242146"/>
    </source>
</evidence>
<name>A0A1X2GFZ0_9FUNG</name>
<dbReference type="PROSITE" id="PS51517">
    <property type="entry name" value="NDT80"/>
    <property type="match status" value="1"/>
</dbReference>
<evidence type="ECO:0000256" key="1">
    <source>
        <dbReference type="ARBA" id="ARBA00023125"/>
    </source>
</evidence>
<comment type="caution">
    <text evidence="5">The sequence shown here is derived from an EMBL/GenBank/DDBJ whole genome shotgun (WGS) entry which is preliminary data.</text>
</comment>
<dbReference type="GO" id="GO:0000228">
    <property type="term" value="C:nuclear chromosome"/>
    <property type="evidence" value="ECO:0007669"/>
    <property type="project" value="TreeGrafter"/>
</dbReference>
<dbReference type="GO" id="GO:0003700">
    <property type="term" value="F:DNA-binding transcription factor activity"/>
    <property type="evidence" value="ECO:0007669"/>
    <property type="project" value="UniProtKB-UniRule"/>
</dbReference>
<feature type="compositionally biased region" description="Basic residues" evidence="3">
    <location>
        <begin position="213"/>
        <end position="224"/>
    </location>
</feature>
<dbReference type="Pfam" id="PF05224">
    <property type="entry name" value="NDT80_PhoG"/>
    <property type="match status" value="1"/>
</dbReference>
<dbReference type="PANTHER" id="PTHR35144">
    <property type="entry name" value="MEIOSIS-SPECIFIC TRANSCRIPTION FACTOR NDT80"/>
    <property type="match status" value="1"/>
</dbReference>
<dbReference type="InterPro" id="IPR008967">
    <property type="entry name" value="p53-like_TF_DNA-bd_sf"/>
</dbReference>
<dbReference type="STRING" id="101127.A0A1X2GFZ0"/>